<dbReference type="GO" id="GO:0140359">
    <property type="term" value="F:ABC-type transporter activity"/>
    <property type="evidence" value="ECO:0007669"/>
    <property type="project" value="InterPro"/>
</dbReference>
<feature type="transmembrane region" description="Helical" evidence="11">
    <location>
        <begin position="652"/>
        <end position="671"/>
    </location>
</feature>
<feature type="transmembrane region" description="Helical" evidence="11">
    <location>
        <begin position="1389"/>
        <end position="1406"/>
    </location>
</feature>
<feature type="transmembrane region" description="Helical" evidence="11">
    <location>
        <begin position="1499"/>
        <end position="1519"/>
    </location>
</feature>
<evidence type="ECO:0000256" key="8">
    <source>
        <dbReference type="ARBA" id="ARBA00022989"/>
    </source>
</evidence>
<accession>A0A2R5GCE5</accession>
<feature type="domain" description="ABC transporter" evidence="12">
    <location>
        <begin position="1025"/>
        <end position="1266"/>
    </location>
</feature>
<keyword evidence="7" id="KW-0067">ATP-binding</keyword>
<keyword evidence="5" id="KW-0677">Repeat</keyword>
<dbReference type="GO" id="GO:0016020">
    <property type="term" value="C:membrane"/>
    <property type="evidence" value="ECO:0007669"/>
    <property type="project" value="UniProtKB-SubCell"/>
</dbReference>
<dbReference type="Pfam" id="PF01061">
    <property type="entry name" value="ABC2_membrane"/>
    <property type="match status" value="2"/>
</dbReference>
<evidence type="ECO:0000259" key="12">
    <source>
        <dbReference type="PROSITE" id="PS50893"/>
    </source>
</evidence>
<evidence type="ECO:0000256" key="7">
    <source>
        <dbReference type="ARBA" id="ARBA00022840"/>
    </source>
</evidence>
<gene>
    <name evidence="13" type="ORF">FCC1311_024842</name>
</gene>
<feature type="transmembrane region" description="Helical" evidence="11">
    <location>
        <begin position="892"/>
        <end position="918"/>
    </location>
</feature>
<dbReference type="GO" id="GO:0016887">
    <property type="term" value="F:ATP hydrolysis activity"/>
    <property type="evidence" value="ECO:0007669"/>
    <property type="project" value="InterPro"/>
</dbReference>
<evidence type="ECO:0000256" key="9">
    <source>
        <dbReference type="ARBA" id="ARBA00023136"/>
    </source>
</evidence>
<dbReference type="PROSITE" id="PS00211">
    <property type="entry name" value="ABC_TRANSPORTER_1"/>
    <property type="match status" value="1"/>
</dbReference>
<protein>
    <submittedName>
        <fullName evidence="13">ABC transporter G family member 40</fullName>
    </submittedName>
</protein>
<dbReference type="InterPro" id="IPR013581">
    <property type="entry name" value="PDR_assoc"/>
</dbReference>
<dbReference type="OrthoDB" id="66620at2759"/>
<feature type="region of interest" description="Disordered" evidence="10">
    <location>
        <begin position="1013"/>
        <end position="1032"/>
    </location>
</feature>
<comment type="similarity">
    <text evidence="2">Belongs to the ABC transporter superfamily. ABCG family. PDR (TC 3.A.1.205) subfamily.</text>
</comment>
<feature type="transmembrane region" description="Helical" evidence="11">
    <location>
        <begin position="1650"/>
        <end position="1671"/>
    </location>
</feature>
<dbReference type="FunFam" id="3.40.50.300:FF:000532">
    <property type="entry name" value="ABC transporter G family member 34"/>
    <property type="match status" value="1"/>
</dbReference>
<name>A0A2R5GCE5_9STRA</name>
<dbReference type="InParanoid" id="A0A2R5GCE5"/>
<dbReference type="InterPro" id="IPR017871">
    <property type="entry name" value="ABC_transporter-like_CS"/>
</dbReference>
<evidence type="ECO:0000256" key="6">
    <source>
        <dbReference type="ARBA" id="ARBA00022741"/>
    </source>
</evidence>
<feature type="transmembrane region" description="Helical" evidence="11">
    <location>
        <begin position="819"/>
        <end position="837"/>
    </location>
</feature>
<reference evidence="13 14" key="1">
    <citation type="submission" date="2017-12" db="EMBL/GenBank/DDBJ databases">
        <title>Sequencing, de novo assembly and annotation of complete genome of a new Thraustochytrid species, strain FCC1311.</title>
        <authorList>
            <person name="Sedici K."/>
            <person name="Godart F."/>
            <person name="Aiese Cigliano R."/>
            <person name="Sanseverino W."/>
            <person name="Barakat M."/>
            <person name="Ortet P."/>
            <person name="Marechal E."/>
            <person name="Cagnac O."/>
            <person name="Amato A."/>
        </authorList>
    </citation>
    <scope>NUCLEOTIDE SEQUENCE [LARGE SCALE GENOMIC DNA]</scope>
</reference>
<dbReference type="InterPro" id="IPR003439">
    <property type="entry name" value="ABC_transporter-like_ATP-bd"/>
</dbReference>
<dbReference type="InterPro" id="IPR027417">
    <property type="entry name" value="P-loop_NTPase"/>
</dbReference>
<comment type="caution">
    <text evidence="13">The sequence shown here is derived from an EMBL/GenBank/DDBJ whole genome shotgun (WGS) entry which is preliminary data.</text>
</comment>
<dbReference type="InterPro" id="IPR003593">
    <property type="entry name" value="AAA+_ATPase"/>
</dbReference>
<feature type="transmembrane region" description="Helical" evidence="11">
    <location>
        <begin position="791"/>
        <end position="812"/>
    </location>
</feature>
<evidence type="ECO:0000256" key="1">
    <source>
        <dbReference type="ARBA" id="ARBA00004141"/>
    </source>
</evidence>
<dbReference type="Gene3D" id="3.40.50.300">
    <property type="entry name" value="P-loop containing nucleotide triphosphate hydrolases"/>
    <property type="match status" value="2"/>
</dbReference>
<evidence type="ECO:0000256" key="4">
    <source>
        <dbReference type="ARBA" id="ARBA00022692"/>
    </source>
</evidence>
<dbReference type="InterPro" id="IPR013525">
    <property type="entry name" value="ABC2_TM"/>
</dbReference>
<proteinExistence type="inferred from homology"/>
<feature type="transmembrane region" description="Helical" evidence="11">
    <location>
        <begin position="729"/>
        <end position="750"/>
    </location>
</feature>
<feature type="transmembrane region" description="Helical" evidence="11">
    <location>
        <begin position="1463"/>
        <end position="1487"/>
    </location>
</feature>
<sequence>MLPTSDAAAAAEGADAGLAPGMETPARADNAAAQAEIREDRTLSESDLDPESVVDKEAGDKVMPLENDTHNPAAELSSEDEDEGEHVVKPEVEGRMRLMGGPDQTCVAEFNRAMQSLDLSADLLEQLATSKLLIELEGKIRLDDISSRNKAKLERYLNAVARRFSSILDESEDFEGDFRADRAKRLQDGLQVRASRILSTHGSRMASEFEIQQLLRMGVEEHFRQINRLIFDEDEHVAIDVHFEDLHFEVKETESSLPQWLRGKSTVVTNFVNIFALPVVGIYDSIKRRCCAGNDRGETKVVLNKASGVFKAGDMTLLLGAAGSGKTSLMYAINDRLKDNATQTFSGKVRFNDYDTKDINVPNLATYVSQVDRHIPVLTVRETLEFASKCRSRKNWLDRVQEIRGREVNDRERAQKHLDNNVETCMALLGLTRAADTVIGNATLKGVSGGERRRVTLGEMLVVGSKVLLLDEISTGLDSAATYDITKTIKNMCKIFKSTAVVSLLQPPPETFDLFDQIVLMSEGSVIYHGPRVTILEYFEKLGYACPKYKDPADYLQELPTNLGENYIREDVDRASVPRTSEEFAACFRESEHFANMRDYSNAPSKKYNDPSLHDVESAIMKSPKFMKSWPELTGVVFWRQFKVLSRNKTFMIARIIQNVVMGLLMGLFTLQLPFNQYYIKTAVLYFMLMFVGVGSAPLLNDVIAQRNVFYKQARENFFHATSFVSAEFLVGIPLLLQDALLLGILVYFMTGLSLDDNGKHFFIFLFIVLCFGLNVSALIRLLAFGMPDQGAAFAGFIGLIMLMVIFSGALATRLTLPAYYIWIFWWNPLSWAYTSLVQNEFYSATYTAAPKTVDGECVMYCGSSDCDTPYPQMNCGEYFLEARQFITDPAYLWYGVAYVLGITALYLVLASVALTYLRWDERRGGLNSDVVRKTVDFMRMDNEKTRVKMRERTLKAQSEIMDVSAPPVNPSAHGSDIENQRAQTSKGLEFEQVTLSFMNLRYSVEIQAKGGEDDAKAKATPGTRMDRDAARQRSTETLTILNGIDAYAKPYTMTALMGSSGAGKTTLLDVLAGRKTVGKLTGEIYVNGRPKNNARFAQQVGYVEQFGVHLAAATVRESLDFSAALRLPGTVATKEGLKDVVDHIMEILELEPIANRVIGDEETGLSFEETKRLTIAVEMVANPSAIFADEPSSGLESRAALNVLQALRNVAATGRTVIVTVHQPNVAIFNMFDRLLLMRRGGEVVFFDDLGDKSKNLLDYFESFPGVEPCPSNFNPATWMLTVIGAGVSGHSVRDYAQEYRKSSMYKRVLNELDELMPVDWAAAGDAADDDAALDALQDDKTRNLIEDGSAVDAQQHFVTSFGLQLRLLNLRNQAEYWRTPSYSTTRMIILCGLAIMIGLVFVNGDVTNAAAVQSRVSCINILINVTASMNVTTIVPFLFTHRALFYRESSSRMYSSYAYGLALNLAEDPYIFVQVFVTVIPFYWLIGFVSNPIWAFFYYWFINWLFVSLMTYLGVFYSAIMSNPAAAQVLGTLTTQVLGLASGVLILPSVIPNWLIWIYYISPFRWAQEGLIATQFNFMTNPMCNPSGTPTMTDTGTCSDNTTVYNVGTGDFCCPAGSTGTTPRDYVLGPEFLGGEHGYHYDWRWYDVIYLVLLIVVVRVLGVVVTATVNHNKR</sequence>
<feature type="domain" description="ABC transporter" evidence="12">
    <location>
        <begin position="280"/>
        <end position="548"/>
    </location>
</feature>
<feature type="region of interest" description="Disordered" evidence="10">
    <location>
        <begin position="1"/>
        <end position="86"/>
    </location>
</feature>
<evidence type="ECO:0000256" key="3">
    <source>
        <dbReference type="ARBA" id="ARBA00022448"/>
    </source>
</evidence>
<dbReference type="PROSITE" id="PS50893">
    <property type="entry name" value="ABC_TRANSPORTER_2"/>
    <property type="match status" value="2"/>
</dbReference>
<keyword evidence="3" id="KW-0813">Transport</keyword>
<dbReference type="SUPFAM" id="SSF52540">
    <property type="entry name" value="P-loop containing nucleoside triphosphate hydrolases"/>
    <property type="match status" value="2"/>
</dbReference>
<keyword evidence="6" id="KW-0547">Nucleotide-binding</keyword>
<dbReference type="EMBL" id="BEYU01000019">
    <property type="protein sequence ID" value="GBG26263.1"/>
    <property type="molecule type" value="Genomic_DNA"/>
</dbReference>
<evidence type="ECO:0000256" key="5">
    <source>
        <dbReference type="ARBA" id="ARBA00022737"/>
    </source>
</evidence>
<dbReference type="SMART" id="SM00382">
    <property type="entry name" value="AAA"/>
    <property type="match status" value="2"/>
</dbReference>
<keyword evidence="8 11" id="KW-1133">Transmembrane helix</keyword>
<feature type="transmembrane region" description="Helical" evidence="11">
    <location>
        <begin position="1421"/>
        <end position="1442"/>
    </location>
</feature>
<dbReference type="PANTHER" id="PTHR19241">
    <property type="entry name" value="ATP-BINDING CASSETTE TRANSPORTER"/>
    <property type="match status" value="1"/>
</dbReference>
<organism evidence="13 14">
    <name type="scientific">Hondaea fermentalgiana</name>
    <dbReference type="NCBI Taxonomy" id="2315210"/>
    <lineage>
        <taxon>Eukaryota</taxon>
        <taxon>Sar</taxon>
        <taxon>Stramenopiles</taxon>
        <taxon>Bigyra</taxon>
        <taxon>Labyrinthulomycetes</taxon>
        <taxon>Thraustochytrida</taxon>
        <taxon>Thraustochytriidae</taxon>
        <taxon>Hondaea</taxon>
    </lineage>
</organism>
<dbReference type="Proteomes" id="UP000241890">
    <property type="component" value="Unassembled WGS sequence"/>
</dbReference>
<feature type="transmembrane region" description="Helical" evidence="11">
    <location>
        <begin position="683"/>
        <end position="700"/>
    </location>
</feature>
<keyword evidence="9 11" id="KW-0472">Membrane</keyword>
<dbReference type="Pfam" id="PF08370">
    <property type="entry name" value="PDR_assoc"/>
    <property type="match status" value="1"/>
</dbReference>
<evidence type="ECO:0000256" key="10">
    <source>
        <dbReference type="SAM" id="MobiDB-lite"/>
    </source>
</evidence>
<keyword evidence="4 11" id="KW-0812">Transmembrane</keyword>
<evidence type="ECO:0000313" key="14">
    <source>
        <dbReference type="Proteomes" id="UP000241890"/>
    </source>
</evidence>
<evidence type="ECO:0000313" key="13">
    <source>
        <dbReference type="EMBL" id="GBG26263.1"/>
    </source>
</evidence>
<evidence type="ECO:0000256" key="11">
    <source>
        <dbReference type="SAM" id="Phobius"/>
    </source>
</evidence>
<feature type="transmembrane region" description="Helical" evidence="11">
    <location>
        <begin position="1539"/>
        <end position="1562"/>
    </location>
</feature>
<dbReference type="Pfam" id="PF00005">
    <property type="entry name" value="ABC_tran"/>
    <property type="match status" value="2"/>
</dbReference>
<evidence type="ECO:0000256" key="2">
    <source>
        <dbReference type="ARBA" id="ARBA00006012"/>
    </source>
</evidence>
<keyword evidence="14" id="KW-1185">Reference proteome</keyword>
<comment type="subcellular location">
    <subcellularLocation>
        <location evidence="1">Membrane</location>
        <topology evidence="1">Multi-pass membrane protein</topology>
    </subcellularLocation>
</comment>
<feature type="transmembrane region" description="Helical" evidence="11">
    <location>
        <begin position="762"/>
        <end position="785"/>
    </location>
</feature>
<feature type="compositionally biased region" description="Low complexity" evidence="10">
    <location>
        <begin position="1"/>
        <end position="19"/>
    </location>
</feature>
<dbReference type="GO" id="GO:0005524">
    <property type="term" value="F:ATP binding"/>
    <property type="evidence" value="ECO:0007669"/>
    <property type="project" value="UniProtKB-KW"/>
</dbReference>